<organism evidence="2 3">
    <name type="scientific">Streptomyces purpureus</name>
    <dbReference type="NCBI Taxonomy" id="1951"/>
    <lineage>
        <taxon>Bacteria</taxon>
        <taxon>Bacillati</taxon>
        <taxon>Actinomycetota</taxon>
        <taxon>Actinomycetes</taxon>
        <taxon>Kitasatosporales</taxon>
        <taxon>Streptomycetaceae</taxon>
        <taxon>Streptomyces</taxon>
    </lineage>
</organism>
<gene>
    <name evidence="2" type="ORF">GCM10014713_66180</name>
</gene>
<protein>
    <recommendedName>
        <fullName evidence="4">Secreted protein</fullName>
    </recommendedName>
</protein>
<evidence type="ECO:0000256" key="1">
    <source>
        <dbReference type="SAM" id="SignalP"/>
    </source>
</evidence>
<dbReference type="EMBL" id="BMQQ01000045">
    <property type="protein sequence ID" value="GGT63726.1"/>
    <property type="molecule type" value="Genomic_DNA"/>
</dbReference>
<dbReference type="Proteomes" id="UP000619486">
    <property type="component" value="Unassembled WGS sequence"/>
</dbReference>
<proteinExistence type="predicted"/>
<name>A0A918LWG9_9ACTN</name>
<dbReference type="PROSITE" id="PS51318">
    <property type="entry name" value="TAT"/>
    <property type="match status" value="1"/>
</dbReference>
<comment type="caution">
    <text evidence="2">The sequence shown here is derived from an EMBL/GenBank/DDBJ whole genome shotgun (WGS) entry which is preliminary data.</text>
</comment>
<evidence type="ECO:0000313" key="2">
    <source>
        <dbReference type="EMBL" id="GGT63726.1"/>
    </source>
</evidence>
<keyword evidence="3" id="KW-1185">Reference proteome</keyword>
<feature type="chain" id="PRO_5037323141" description="Secreted protein" evidence="1">
    <location>
        <begin position="25"/>
        <end position="125"/>
    </location>
</feature>
<dbReference type="InterPro" id="IPR006311">
    <property type="entry name" value="TAT_signal"/>
</dbReference>
<dbReference type="RefSeq" id="WP_189205352.1">
    <property type="nucleotide sequence ID" value="NZ_BMQQ01000045.1"/>
</dbReference>
<dbReference type="AlphaFoldDB" id="A0A918LWG9"/>
<reference evidence="2" key="1">
    <citation type="journal article" date="2014" name="Int. J. Syst. Evol. Microbiol.">
        <title>Complete genome sequence of Corynebacterium casei LMG S-19264T (=DSM 44701T), isolated from a smear-ripened cheese.</title>
        <authorList>
            <consortium name="US DOE Joint Genome Institute (JGI-PGF)"/>
            <person name="Walter F."/>
            <person name="Albersmeier A."/>
            <person name="Kalinowski J."/>
            <person name="Ruckert C."/>
        </authorList>
    </citation>
    <scope>NUCLEOTIDE SEQUENCE</scope>
    <source>
        <strain evidence="2">JCM 3172</strain>
    </source>
</reference>
<evidence type="ECO:0000313" key="3">
    <source>
        <dbReference type="Proteomes" id="UP000619486"/>
    </source>
</evidence>
<reference evidence="2" key="2">
    <citation type="submission" date="2020-09" db="EMBL/GenBank/DDBJ databases">
        <authorList>
            <person name="Sun Q."/>
            <person name="Ohkuma M."/>
        </authorList>
    </citation>
    <scope>NUCLEOTIDE SEQUENCE</scope>
    <source>
        <strain evidence="2">JCM 3172</strain>
    </source>
</reference>
<feature type="signal peptide" evidence="1">
    <location>
        <begin position="1"/>
        <end position="24"/>
    </location>
</feature>
<keyword evidence="1" id="KW-0732">Signal</keyword>
<sequence length="125" mass="13386">MHAMPRRAAVLASALALLTGFTGAAEVSAAAPATAPATASEAPSPDEYAASCITTIEGSRVTASCHNPFPRTDRVRLHVECERWWDIDTDSAPVDVLPADHVQLTQRCWKEVRAAWVTHLPQPGS</sequence>
<evidence type="ECO:0008006" key="4">
    <source>
        <dbReference type="Google" id="ProtNLM"/>
    </source>
</evidence>
<accession>A0A918LWG9</accession>